<dbReference type="EMBL" id="ATNM01000134">
    <property type="protein sequence ID" value="EPR67194.1"/>
    <property type="molecule type" value="Genomic_DNA"/>
</dbReference>
<accession>S7WKF7</accession>
<proteinExistence type="predicted"/>
<dbReference type="Proteomes" id="UP000014974">
    <property type="component" value="Unassembled WGS sequence"/>
</dbReference>
<name>S7WKF7_9BACT</name>
<evidence type="ECO:0000313" key="2">
    <source>
        <dbReference type="Proteomes" id="UP000014974"/>
    </source>
</evidence>
<gene>
    <name evidence="1" type="ORF">ADICYQ_3749</name>
</gene>
<organism evidence="1 2">
    <name type="scientific">Cyclobacterium qasimii M12-11B</name>
    <dbReference type="NCBI Taxonomy" id="641524"/>
    <lineage>
        <taxon>Bacteria</taxon>
        <taxon>Pseudomonadati</taxon>
        <taxon>Bacteroidota</taxon>
        <taxon>Cytophagia</taxon>
        <taxon>Cytophagales</taxon>
        <taxon>Cyclobacteriaceae</taxon>
        <taxon>Cyclobacterium</taxon>
    </lineage>
</organism>
<sequence length="37" mass="4214">MKEELNELLNLVNNIGLYIIDSHSCSLMQIPSIVKLK</sequence>
<comment type="caution">
    <text evidence="1">The sequence shown here is derived from an EMBL/GenBank/DDBJ whole genome shotgun (WGS) entry which is preliminary data.</text>
</comment>
<dbReference type="STRING" id="641524.ADICYQ_3749"/>
<evidence type="ECO:0000313" key="1">
    <source>
        <dbReference type="EMBL" id="EPR67194.1"/>
    </source>
</evidence>
<protein>
    <submittedName>
        <fullName evidence="1">Uncharacterized protein</fullName>
    </submittedName>
</protein>
<reference evidence="1 2" key="1">
    <citation type="journal article" date="2013" name="Genome Announc.">
        <title>Draft Genome Sequence of Cyclobacterium qasimii Strain M12-11BT, Isolated from Arctic Marine Sediment.</title>
        <authorList>
            <person name="Shivaji S."/>
            <person name="Ara S."/>
            <person name="Singh A."/>
            <person name="Kumar Pinnaka A."/>
        </authorList>
    </citation>
    <scope>NUCLEOTIDE SEQUENCE [LARGE SCALE GENOMIC DNA]</scope>
    <source>
        <strain evidence="1 2">M12-11B</strain>
    </source>
</reference>
<dbReference type="AlphaFoldDB" id="S7WKF7"/>